<evidence type="ECO:0000313" key="2">
    <source>
        <dbReference type="EMBL" id="MBX26977.1"/>
    </source>
</evidence>
<organism evidence="2">
    <name type="scientific">Rhizophora mucronata</name>
    <name type="common">Asiatic mangrove</name>
    <dbReference type="NCBI Taxonomy" id="61149"/>
    <lineage>
        <taxon>Eukaryota</taxon>
        <taxon>Viridiplantae</taxon>
        <taxon>Streptophyta</taxon>
        <taxon>Embryophyta</taxon>
        <taxon>Tracheophyta</taxon>
        <taxon>Spermatophyta</taxon>
        <taxon>Magnoliopsida</taxon>
        <taxon>eudicotyledons</taxon>
        <taxon>Gunneridae</taxon>
        <taxon>Pentapetalae</taxon>
        <taxon>rosids</taxon>
        <taxon>fabids</taxon>
        <taxon>Malpighiales</taxon>
        <taxon>Rhizophoraceae</taxon>
        <taxon>Rhizophora</taxon>
    </lineage>
</organism>
<sequence length="73" mass="8106">MNDKGLSLCNFNLLLFSARNTSNPTAPFNINHILSPKPLTGIATSILLKNQLQESPPKNYIQSKSNQPQKNQL</sequence>
<feature type="region of interest" description="Disordered" evidence="1">
    <location>
        <begin position="54"/>
        <end position="73"/>
    </location>
</feature>
<proteinExistence type="predicted"/>
<dbReference type="EMBL" id="GGEC01046493">
    <property type="protein sequence ID" value="MBX26977.1"/>
    <property type="molecule type" value="Transcribed_RNA"/>
</dbReference>
<evidence type="ECO:0000256" key="1">
    <source>
        <dbReference type="SAM" id="MobiDB-lite"/>
    </source>
</evidence>
<reference evidence="2" key="1">
    <citation type="submission" date="2018-02" db="EMBL/GenBank/DDBJ databases">
        <title>Rhizophora mucronata_Transcriptome.</title>
        <authorList>
            <person name="Meera S.P."/>
            <person name="Sreeshan A."/>
            <person name="Augustine A."/>
        </authorList>
    </citation>
    <scope>NUCLEOTIDE SEQUENCE</scope>
    <source>
        <tissue evidence="2">Leaf</tissue>
    </source>
</reference>
<accession>A0A2P2M9R4</accession>
<name>A0A2P2M9R4_RHIMU</name>
<dbReference type="AlphaFoldDB" id="A0A2P2M9R4"/>
<protein>
    <submittedName>
        <fullName evidence="2">Auxin response factor</fullName>
    </submittedName>
</protein>